<dbReference type="EMBL" id="FZOH01000006">
    <property type="protein sequence ID" value="SNS65779.1"/>
    <property type="molecule type" value="Genomic_DNA"/>
</dbReference>
<dbReference type="SUPFAM" id="SSF46689">
    <property type="entry name" value="Homeodomain-like"/>
    <property type="match status" value="1"/>
</dbReference>
<evidence type="ECO:0000313" key="3">
    <source>
        <dbReference type="EMBL" id="SNS67184.1"/>
    </source>
</evidence>
<dbReference type="AlphaFoldDB" id="A0A239G9F4"/>
<dbReference type="Gene3D" id="1.10.10.10">
    <property type="entry name" value="Winged helix-like DNA-binding domain superfamily/Winged helix DNA-binding domain"/>
    <property type="match status" value="1"/>
</dbReference>
<dbReference type="RefSeq" id="WP_141233828.1">
    <property type="nucleotide sequence ID" value="NZ_FZOH01000006.1"/>
</dbReference>
<sequence>MAHANARTTVYARKLIIARVLAGHRPGEVAKQLGISRQTVYKWVRRWRTEGAAGLADRSSRPHRMPRRTSPET</sequence>
<protein>
    <submittedName>
        <fullName evidence="2">DNA binding domain-containing protein, excisionase family</fullName>
    </submittedName>
</protein>
<feature type="region of interest" description="Disordered" evidence="1">
    <location>
        <begin position="52"/>
        <end position="73"/>
    </location>
</feature>
<proteinExistence type="predicted"/>
<feature type="non-terminal residue" evidence="2">
    <location>
        <position position="73"/>
    </location>
</feature>
<dbReference type="EMBL" id="FZOH01000007">
    <property type="protein sequence ID" value="SNS67184.1"/>
    <property type="molecule type" value="Genomic_DNA"/>
</dbReference>
<accession>A0A239G9F4</accession>
<reference evidence="2" key="2">
    <citation type="submission" date="2017-06" db="EMBL/GenBank/DDBJ databases">
        <authorList>
            <person name="Kim H.J."/>
            <person name="Triplett B.A."/>
        </authorList>
    </citation>
    <scope>NUCLEOTIDE SEQUENCE [LARGE SCALE GENOMIC DNA]</scope>
    <source>
        <strain evidence="2">DSM 45423</strain>
    </source>
</reference>
<reference evidence="4" key="1">
    <citation type="submission" date="2017-06" db="EMBL/GenBank/DDBJ databases">
        <authorList>
            <person name="Varghese N."/>
            <person name="Submissions S."/>
        </authorList>
    </citation>
    <scope>NUCLEOTIDE SEQUENCE [LARGE SCALE GENOMIC DNA]</scope>
    <source>
        <strain evidence="4">DSM 45423</strain>
    </source>
</reference>
<evidence type="ECO:0000313" key="4">
    <source>
        <dbReference type="Proteomes" id="UP000198386"/>
    </source>
</evidence>
<dbReference type="InterPro" id="IPR009057">
    <property type="entry name" value="Homeodomain-like_sf"/>
</dbReference>
<dbReference type="Pfam" id="PF13551">
    <property type="entry name" value="HTH_29"/>
    <property type="match status" value="1"/>
</dbReference>
<evidence type="ECO:0000256" key="1">
    <source>
        <dbReference type="SAM" id="MobiDB-lite"/>
    </source>
</evidence>
<gene>
    <name evidence="2" type="ORF">SAMN04488107_3350</name>
    <name evidence="3" type="ORF">SAMN04488107_3351</name>
</gene>
<name>A0A239G9F4_9ACTN</name>
<evidence type="ECO:0000313" key="2">
    <source>
        <dbReference type="EMBL" id="SNS65779.1"/>
    </source>
</evidence>
<keyword evidence="4" id="KW-1185">Reference proteome</keyword>
<organism evidence="2 4">
    <name type="scientific">Geodermatophilus saharensis</name>
    <dbReference type="NCBI Taxonomy" id="1137994"/>
    <lineage>
        <taxon>Bacteria</taxon>
        <taxon>Bacillati</taxon>
        <taxon>Actinomycetota</taxon>
        <taxon>Actinomycetes</taxon>
        <taxon>Geodermatophilales</taxon>
        <taxon>Geodermatophilaceae</taxon>
        <taxon>Geodermatophilus</taxon>
    </lineage>
</organism>
<dbReference type="InterPro" id="IPR036388">
    <property type="entry name" value="WH-like_DNA-bd_sf"/>
</dbReference>
<dbReference type="OrthoDB" id="568335at2"/>
<dbReference type="Proteomes" id="UP000198386">
    <property type="component" value="Unassembled WGS sequence"/>
</dbReference>